<feature type="signal peptide" evidence="1">
    <location>
        <begin position="1"/>
        <end position="24"/>
    </location>
</feature>
<keyword evidence="4" id="KW-1185">Reference proteome</keyword>
<evidence type="ECO:0000313" key="2">
    <source>
        <dbReference type="EMBL" id="KRS16220.1"/>
    </source>
</evidence>
<dbReference type="EMBL" id="LAXI01000015">
    <property type="protein sequence ID" value="KRS16220.1"/>
    <property type="molecule type" value="Genomic_DNA"/>
</dbReference>
<dbReference type="STRING" id="540747.SAMN04488031_101103"/>
<dbReference type="OrthoDB" id="7872837at2"/>
<dbReference type="Proteomes" id="UP000051401">
    <property type="component" value="Unassembled WGS sequence"/>
</dbReference>
<dbReference type="EMBL" id="CP031598">
    <property type="protein sequence ID" value="QEW27426.1"/>
    <property type="molecule type" value="Genomic_DNA"/>
</dbReference>
<evidence type="ECO:0000313" key="3">
    <source>
        <dbReference type="EMBL" id="QEW27426.1"/>
    </source>
</evidence>
<organism evidence="2 4">
    <name type="scientific">Roseovarius indicus</name>
    <dbReference type="NCBI Taxonomy" id="540747"/>
    <lineage>
        <taxon>Bacteria</taxon>
        <taxon>Pseudomonadati</taxon>
        <taxon>Pseudomonadota</taxon>
        <taxon>Alphaproteobacteria</taxon>
        <taxon>Rhodobacterales</taxon>
        <taxon>Roseobacteraceae</taxon>
        <taxon>Roseovarius</taxon>
    </lineage>
</organism>
<name>A0A0T5P507_9RHOB</name>
<evidence type="ECO:0000256" key="1">
    <source>
        <dbReference type="SAM" id="SignalP"/>
    </source>
</evidence>
<reference evidence="2 4" key="1">
    <citation type="submission" date="2015-04" db="EMBL/GenBank/DDBJ databases">
        <title>The draft genome sequence of Roseovarius indicus B108T.</title>
        <authorList>
            <person name="Li G."/>
            <person name="Lai Q."/>
            <person name="Shao Z."/>
            <person name="Yan P."/>
        </authorList>
    </citation>
    <scope>NUCLEOTIDE SEQUENCE [LARGE SCALE GENOMIC DNA]</scope>
    <source>
        <strain evidence="2 4">B108</strain>
    </source>
</reference>
<dbReference type="Proteomes" id="UP000325785">
    <property type="component" value="Chromosome"/>
</dbReference>
<feature type="chain" id="PRO_5010437374" evidence="1">
    <location>
        <begin position="25"/>
        <end position="135"/>
    </location>
</feature>
<protein>
    <submittedName>
        <fullName evidence="2">Uncharacterized protein</fullName>
    </submittedName>
</protein>
<sequence length="135" mass="14878">MRQKTITPAVVAFLTMTGISSATAGTLSPMEQAQAFATCAGRLQALATRQGAVHDPQSLETRQKQYGFEDLLDALLPHVSETGIDASATKRWRAYGWTEIAGLLSRAQYHQDDHRARSARADMARRIDTCTRMIL</sequence>
<proteinExistence type="predicted"/>
<accession>A0A0T5P507</accession>
<dbReference type="AlphaFoldDB" id="A0A0T5P507"/>
<dbReference type="KEGG" id="rid:RIdsm_03242"/>
<evidence type="ECO:0000313" key="5">
    <source>
        <dbReference type="Proteomes" id="UP000325785"/>
    </source>
</evidence>
<dbReference type="PATRIC" id="fig|540747.5.peg.1620"/>
<dbReference type="RefSeq" id="WP_057818578.1">
    <property type="nucleotide sequence ID" value="NZ_CP031598.1"/>
</dbReference>
<gene>
    <name evidence="3" type="ORF">RIdsm_03242</name>
    <name evidence="2" type="ORF">XM52_19335</name>
</gene>
<reference evidence="3 5" key="2">
    <citation type="submission" date="2018-08" db="EMBL/GenBank/DDBJ databases">
        <title>Genetic Globetrotter - A new plasmid hitch-hiking vast phylogenetic and geographic distances.</title>
        <authorList>
            <person name="Vollmers J."/>
            <person name="Petersen J."/>
        </authorList>
    </citation>
    <scope>NUCLEOTIDE SEQUENCE [LARGE SCALE GENOMIC DNA]</scope>
    <source>
        <strain evidence="3 5">DSM 26383</strain>
    </source>
</reference>
<keyword evidence="1" id="KW-0732">Signal</keyword>
<evidence type="ECO:0000313" key="4">
    <source>
        <dbReference type="Proteomes" id="UP000051401"/>
    </source>
</evidence>